<protein>
    <submittedName>
        <fullName evidence="2">Uncharacterized protein</fullName>
    </submittedName>
</protein>
<feature type="transmembrane region" description="Helical" evidence="1">
    <location>
        <begin position="36"/>
        <end position="55"/>
    </location>
</feature>
<dbReference type="EMBL" id="BART01009373">
    <property type="protein sequence ID" value="GAG67330.1"/>
    <property type="molecule type" value="Genomic_DNA"/>
</dbReference>
<reference evidence="2" key="1">
    <citation type="journal article" date="2014" name="Front. Microbiol.">
        <title>High frequency of phylogenetically diverse reductive dehalogenase-homologous genes in deep subseafloor sedimentary metagenomes.</title>
        <authorList>
            <person name="Kawai M."/>
            <person name="Futagami T."/>
            <person name="Toyoda A."/>
            <person name="Takaki Y."/>
            <person name="Nishi S."/>
            <person name="Hori S."/>
            <person name="Arai W."/>
            <person name="Tsubouchi T."/>
            <person name="Morono Y."/>
            <person name="Uchiyama I."/>
            <person name="Ito T."/>
            <person name="Fujiyama A."/>
            <person name="Inagaki F."/>
            <person name="Takami H."/>
        </authorList>
    </citation>
    <scope>NUCLEOTIDE SEQUENCE</scope>
    <source>
        <strain evidence="2">Expedition CK06-06</strain>
    </source>
</reference>
<proteinExistence type="predicted"/>
<sequence>MSIAAYITTQSLGFVIGIWFLAGAVIEIYLPGPALALGRILMILGICALFLKIFLGRRETYG</sequence>
<comment type="caution">
    <text evidence="2">The sequence shown here is derived from an EMBL/GenBank/DDBJ whole genome shotgun (WGS) entry which is preliminary data.</text>
</comment>
<evidence type="ECO:0000256" key="1">
    <source>
        <dbReference type="SAM" id="Phobius"/>
    </source>
</evidence>
<keyword evidence="1" id="KW-0472">Membrane</keyword>
<evidence type="ECO:0000313" key="2">
    <source>
        <dbReference type="EMBL" id="GAG67330.1"/>
    </source>
</evidence>
<keyword evidence="1" id="KW-0812">Transmembrane</keyword>
<keyword evidence="1" id="KW-1133">Transmembrane helix</keyword>
<name>X0ZCH3_9ZZZZ</name>
<organism evidence="2">
    <name type="scientific">marine sediment metagenome</name>
    <dbReference type="NCBI Taxonomy" id="412755"/>
    <lineage>
        <taxon>unclassified sequences</taxon>
        <taxon>metagenomes</taxon>
        <taxon>ecological metagenomes</taxon>
    </lineage>
</organism>
<gene>
    <name evidence="2" type="ORF">S01H4_20781</name>
</gene>
<accession>X0ZCH3</accession>
<feature type="transmembrane region" description="Helical" evidence="1">
    <location>
        <begin position="12"/>
        <end position="30"/>
    </location>
</feature>
<dbReference type="AlphaFoldDB" id="X0ZCH3"/>